<dbReference type="InterPro" id="IPR036770">
    <property type="entry name" value="Ankyrin_rpt-contain_sf"/>
</dbReference>
<dbReference type="AlphaFoldDB" id="A0A8H4ZRM1"/>
<keyword evidence="1" id="KW-0677">Repeat</keyword>
<evidence type="ECO:0000256" key="2">
    <source>
        <dbReference type="PROSITE-ProRule" id="PRU00023"/>
    </source>
</evidence>
<organism evidence="6 7">
    <name type="scientific">Fusarium anthophilum</name>
    <dbReference type="NCBI Taxonomy" id="48485"/>
    <lineage>
        <taxon>Eukaryota</taxon>
        <taxon>Fungi</taxon>
        <taxon>Dikarya</taxon>
        <taxon>Ascomycota</taxon>
        <taxon>Pezizomycotina</taxon>
        <taxon>Sordariomycetes</taxon>
        <taxon>Hypocreomycetidae</taxon>
        <taxon>Hypocreales</taxon>
        <taxon>Nectriaceae</taxon>
        <taxon>Fusarium</taxon>
        <taxon>Fusarium fujikuroi species complex</taxon>
    </lineage>
</organism>
<dbReference type="Pfam" id="PF00023">
    <property type="entry name" value="Ank"/>
    <property type="match status" value="1"/>
</dbReference>
<dbReference type="PANTHER" id="PTHR10039:SF15">
    <property type="entry name" value="NACHT DOMAIN-CONTAINING PROTEIN"/>
    <property type="match status" value="1"/>
</dbReference>
<feature type="domain" description="Nephrocystin 3-like N-terminal" evidence="5">
    <location>
        <begin position="248"/>
        <end position="413"/>
    </location>
</feature>
<gene>
    <name evidence="6" type="ORF">FANTH_3460</name>
</gene>
<evidence type="ECO:0000259" key="4">
    <source>
        <dbReference type="Pfam" id="PF22939"/>
    </source>
</evidence>
<dbReference type="Gene3D" id="3.40.50.300">
    <property type="entry name" value="P-loop containing nucleotide triphosphate hydrolases"/>
    <property type="match status" value="1"/>
</dbReference>
<comment type="caution">
    <text evidence="6">The sequence shown here is derived from an EMBL/GenBank/DDBJ whole genome shotgun (WGS) entry which is preliminary data.</text>
</comment>
<feature type="domain" description="GPI inositol-deacylase winged helix" evidence="4">
    <location>
        <begin position="512"/>
        <end position="587"/>
    </location>
</feature>
<feature type="repeat" description="ANK" evidence="2">
    <location>
        <begin position="927"/>
        <end position="959"/>
    </location>
</feature>
<dbReference type="SUPFAM" id="SSF48403">
    <property type="entry name" value="Ankyrin repeat"/>
    <property type="match status" value="1"/>
</dbReference>
<dbReference type="Gene3D" id="1.25.40.20">
    <property type="entry name" value="Ankyrin repeat-containing domain"/>
    <property type="match status" value="2"/>
</dbReference>
<evidence type="ECO:0000313" key="6">
    <source>
        <dbReference type="EMBL" id="KAF5251438.1"/>
    </source>
</evidence>
<evidence type="ECO:0000313" key="7">
    <source>
        <dbReference type="Proteomes" id="UP000573603"/>
    </source>
</evidence>
<dbReference type="Pfam" id="PF12796">
    <property type="entry name" value="Ank_2"/>
    <property type="match status" value="2"/>
</dbReference>
<dbReference type="PROSITE" id="PS50297">
    <property type="entry name" value="ANK_REP_REGION"/>
    <property type="match status" value="3"/>
</dbReference>
<dbReference type="PANTHER" id="PTHR10039">
    <property type="entry name" value="AMELOGENIN"/>
    <property type="match status" value="1"/>
</dbReference>
<keyword evidence="2" id="KW-0040">ANK repeat</keyword>
<dbReference type="InterPro" id="IPR002110">
    <property type="entry name" value="Ankyrin_rpt"/>
</dbReference>
<keyword evidence="7" id="KW-1185">Reference proteome</keyword>
<proteinExistence type="predicted"/>
<feature type="repeat" description="ANK" evidence="2">
    <location>
        <begin position="894"/>
        <end position="926"/>
    </location>
</feature>
<dbReference type="EMBL" id="JABEVY010000068">
    <property type="protein sequence ID" value="KAF5251438.1"/>
    <property type="molecule type" value="Genomic_DNA"/>
</dbReference>
<reference evidence="6 7" key="1">
    <citation type="journal article" date="2020" name="BMC Genomics">
        <title>Correction to: Identification and distribution of gene clusters required for synthesis of sphingolipid metabolism inhibitors in diverse species of the filamentous fungus Fusarium.</title>
        <authorList>
            <person name="Kim H.S."/>
            <person name="Lohmar J.M."/>
            <person name="Busman M."/>
            <person name="Brown D.W."/>
            <person name="Naumann T.A."/>
            <person name="Divon H.H."/>
            <person name="Lysoe E."/>
            <person name="Uhlig S."/>
            <person name="Proctor R.H."/>
        </authorList>
    </citation>
    <scope>NUCLEOTIDE SEQUENCE [LARGE SCALE GENOMIC DNA]</scope>
    <source>
        <strain evidence="6 7">NRRL 25214</strain>
    </source>
</reference>
<dbReference type="InterPro" id="IPR056884">
    <property type="entry name" value="NPHP3-like_N"/>
</dbReference>
<feature type="compositionally biased region" description="Basic and acidic residues" evidence="3">
    <location>
        <begin position="635"/>
        <end position="649"/>
    </location>
</feature>
<dbReference type="PROSITE" id="PS50088">
    <property type="entry name" value="ANK_REPEAT"/>
    <property type="match status" value="3"/>
</dbReference>
<dbReference type="Pfam" id="PF22939">
    <property type="entry name" value="WHD_GPIID"/>
    <property type="match status" value="1"/>
</dbReference>
<protein>
    <recommendedName>
        <fullName evidence="8">NACHT domain-containing protein</fullName>
    </recommendedName>
</protein>
<name>A0A8H4ZRM1_9HYPO</name>
<evidence type="ECO:0000256" key="1">
    <source>
        <dbReference type="ARBA" id="ARBA00022737"/>
    </source>
</evidence>
<dbReference type="InterPro" id="IPR027417">
    <property type="entry name" value="P-loop_NTPase"/>
</dbReference>
<dbReference type="InterPro" id="IPR054471">
    <property type="entry name" value="GPIID_WHD"/>
</dbReference>
<dbReference type="SUPFAM" id="SSF52540">
    <property type="entry name" value="P-loop containing nucleoside triphosphate hydrolases"/>
    <property type="match status" value="1"/>
</dbReference>
<evidence type="ECO:0008006" key="8">
    <source>
        <dbReference type="Google" id="ProtNLM"/>
    </source>
</evidence>
<dbReference type="Pfam" id="PF24883">
    <property type="entry name" value="NPHP3_N"/>
    <property type="match status" value="1"/>
</dbReference>
<evidence type="ECO:0000259" key="5">
    <source>
        <dbReference type="Pfam" id="PF24883"/>
    </source>
</evidence>
<dbReference type="SMART" id="SM00248">
    <property type="entry name" value="ANK"/>
    <property type="match status" value="7"/>
</dbReference>
<evidence type="ECO:0000256" key="3">
    <source>
        <dbReference type="SAM" id="MobiDB-lite"/>
    </source>
</evidence>
<dbReference type="Proteomes" id="UP000573603">
    <property type="component" value="Unassembled WGS sequence"/>
</dbReference>
<feature type="repeat" description="ANK" evidence="2">
    <location>
        <begin position="861"/>
        <end position="893"/>
    </location>
</feature>
<accession>A0A8H4ZRM1</accession>
<sequence length="1274" mass="143077">MDGLSAAASIIAVVQLTTEVTKYIIGVAGASKDRQRLLDEILACEALLMRLRDYSRGTDGPEIQDWDADQTMTRSAQTWSVKVKALESDDAPLYRLYNILDAVKTKLQPGDRSGIQKLKAAFKWPFDEKEVAKLVDAFQRERSLLHFAMTHESTQLVNHIKATSDENSRQLTDLIRLIKNKSTEDEHRVARLDRILTDIQLSNLNISEGIGHLQDSQMSAHQKEVLDWISPVDYAPQQSDIFSRREPGTGEWLLESDEYNSWVKGDKQTLFCPGIPGAGKTIMASIVVNSLLESFHSESSIGVAYIYCNFRRRHEQKASDLIANLLKQLSENQLSLFKPVEELYNKRKASRTRPSLQELGRVLQEVAATYSRVYIVLDALDECETTDGTLPNFIQQVLDLQSTTNSNILATSRYIPEIKEKFRKAVSLKIRASEPDNKPELQEEIKSRILESVQGMFLLAQLHLDSLVGKRSPKAVRAILKALPSNSSTSKAYDKAYGDAMKRIEDQLTDQAILAKEALMWISCARRLLSPTELQHALGIELDSTEFDEENLSEIPDIVSACAGLVTVDEQSNTVRLAHFTTQEYFERTQDQWFPDAAMEISVKTLTYLSYDVIVDQVRTVRGPKPDTTAQNGAEKSDSVIDQSKDEKPGSPNPGLGRSKSQDWKIKNNVAESDEDYDVKNMLRDYPLCRYASCHWGYHARNVSEMPDIVKDFLTSEKLVKVTERLRYAGGFNPGTTGLHEAAYFGFEEAAEWMLERCSINALDSYNVSVLEMACGLGHLSLAETLLKKGANLRGTPITYAARRGQDAIVTYLFQYGAPLEPGALEAAFRHFKDSKISTDKVPMFRTLLEHGADPNILIDETSRPLHHATSDKVEPLVKLLLDHAADVNGRDKEGRTALHLAVDSEMEPLVRLLVNRGAEINAQDDQGHTPLYHAAGRDIDTIVQLLIDHGANAILQDKHGLSVLHLAMASTFECLVQSLIGRGESPNAHGATHKTHFAEPVGNYLRPTILEDEPQMFFEEYPLITMHELSLFRSLVSSTWPSRRPPSIASMEEHLSTMQIRMEWEYEPLIGSFLSRMSEKRVLTENFDEPLYDQALDGARPFVQAMISEVKVNIREPQGHSSICMENMHNASRTLRLYSQQLPAIEFHREMVLALLVDCARLAEMLWQNNAAIKEFDRARYGELMLAARKGQDYIDQKLHESSAADTTLDTGSDEPTTFVIHPTSVRLRELRRRFHTDLTPEPDETSPSGSQPKLIVNLQLMGASDTLVSAVP</sequence>
<feature type="region of interest" description="Disordered" evidence="3">
    <location>
        <begin position="623"/>
        <end position="663"/>
    </location>
</feature>